<comment type="cofactor">
    <cofactor evidence="1 8">
        <name>FAD</name>
        <dbReference type="ChEBI" id="CHEBI:57692"/>
    </cofactor>
</comment>
<evidence type="ECO:0000259" key="9">
    <source>
        <dbReference type="PROSITE" id="PS51384"/>
    </source>
</evidence>
<evidence type="ECO:0000256" key="4">
    <source>
        <dbReference type="ARBA" id="ARBA00022630"/>
    </source>
</evidence>
<dbReference type="PROSITE" id="PS51384">
    <property type="entry name" value="FAD_FR"/>
    <property type="match status" value="1"/>
</dbReference>
<dbReference type="Pfam" id="PF22893">
    <property type="entry name" value="ULD_2"/>
    <property type="match status" value="1"/>
</dbReference>
<dbReference type="InterPro" id="IPR017927">
    <property type="entry name" value="FAD-bd_FR_type"/>
</dbReference>
<comment type="caution">
    <text evidence="10">The sequence shown here is derived from an EMBL/GenBank/DDBJ whole genome shotgun (WGS) entry which is preliminary data.</text>
</comment>
<protein>
    <submittedName>
        <fullName evidence="10">General transcriptional corepressor ssn6</fullName>
    </submittedName>
</protein>
<sequence length="644" mass="72008">MSFGYGVGDVIAVLGLFERIAIELRNYKDAPKQSQLLGAEIDLLRGTLKRVLYLEPECDAERETLEQIRAIVIYCAQPLQSMADKMRSKETSLRDFKTTTSLRSIGTRLHWSMIALDEVQELRKTVMSQMAAINVLLSVLQQLASHQPGRYQTAESFKEILQSVVYPKERPGAKYMANNLFAVAQVKTGKEVNQETWETMIKPGFHLEQAVVLKMNYCLERCLDPDCNGTLVDQVLDFGSRQVCNICSRSSKTKFVKTRVVDLYNEAPYSHDPVERFASLTAKPCCRTRISGLATLSPVEGIHYENPVEDAREHLETSVKLDSSIPENWYLLSRACMMAEDYERAYQCLQNAISLVSCCPSFWITLGILYLKIGQSRDYPDALTKAVELNAHIWEPWYNLGVLHDSCNGQHSDAADAFYKCLERMPELSNVRARLEAHQAYTEDMNDEHLGGHIFLRFKNSISGEQIVRPYTPIAARCESGEVDLVVKIYHDKDTMKGGKMTTTIDFAAMGSLVELKGPISNFEYTGQGTAPSRAGTSDASDSTECLLLSGNRSEDDVLCKDQLDTLASQNDPRFQVMYTLSSPCDGWTGYRGRLGAKLLAAEVGDPTPGTAEIVLLCGPPAMEAAVIELLSKKGWKDRDIVRF</sequence>
<dbReference type="Proteomes" id="UP000562682">
    <property type="component" value="Unassembled WGS sequence"/>
</dbReference>
<evidence type="ECO:0000256" key="6">
    <source>
        <dbReference type="ARBA" id="ARBA00023002"/>
    </source>
</evidence>
<dbReference type="PANTHER" id="PTHR19370">
    <property type="entry name" value="NADH-CYTOCHROME B5 REDUCTASE"/>
    <property type="match status" value="1"/>
</dbReference>
<keyword evidence="4 8" id="KW-0285">Flavoprotein</keyword>
<feature type="binding site" evidence="8">
    <location>
        <position position="470"/>
    </location>
    <ligand>
        <name>FAD</name>
        <dbReference type="ChEBI" id="CHEBI:57692"/>
    </ligand>
</feature>
<proteinExistence type="inferred from homology"/>
<evidence type="ECO:0000256" key="3">
    <source>
        <dbReference type="ARBA" id="ARBA00006105"/>
    </source>
</evidence>
<feature type="binding site" evidence="8">
    <location>
        <position position="488"/>
    </location>
    <ligand>
        <name>FAD</name>
        <dbReference type="ChEBI" id="CHEBI:57692"/>
    </ligand>
</feature>
<dbReference type="InterPro" id="IPR054464">
    <property type="entry name" value="ULD_fung"/>
</dbReference>
<dbReference type="Gene3D" id="1.25.40.10">
    <property type="entry name" value="Tetratricopeptide repeat domain"/>
    <property type="match status" value="1"/>
</dbReference>
<feature type="binding site" evidence="8">
    <location>
        <position position="486"/>
    </location>
    <ligand>
        <name>FAD</name>
        <dbReference type="ChEBI" id="CHEBI:57692"/>
    </ligand>
</feature>
<dbReference type="SUPFAM" id="SSF63380">
    <property type="entry name" value="Riboflavin synthase domain-like"/>
    <property type="match status" value="1"/>
</dbReference>
<dbReference type="Gene3D" id="3.40.50.80">
    <property type="entry name" value="Nucleotide-binding domain of ferredoxin-NADP reductase (FNR) module"/>
    <property type="match status" value="1"/>
</dbReference>
<dbReference type="CDD" id="cd06183">
    <property type="entry name" value="cyt_b5_reduct_like"/>
    <property type="match status" value="1"/>
</dbReference>
<dbReference type="InterPro" id="IPR008333">
    <property type="entry name" value="Cbr1-like_FAD-bd_dom"/>
</dbReference>
<dbReference type="Pfam" id="PF00175">
    <property type="entry name" value="NAD_binding_1"/>
    <property type="match status" value="1"/>
</dbReference>
<comment type="subcellular location">
    <subcellularLocation>
        <location evidence="2">Membrane</location>
    </subcellularLocation>
</comment>
<feature type="domain" description="FAD-binding FR-type" evidence="9">
    <location>
        <begin position="376"/>
        <end position="526"/>
    </location>
</feature>
<dbReference type="InterPro" id="IPR017938">
    <property type="entry name" value="Riboflavin_synthase-like_b-brl"/>
</dbReference>
<dbReference type="InterPro" id="IPR039261">
    <property type="entry name" value="FNR_nucleotide-bd"/>
</dbReference>
<evidence type="ECO:0000256" key="1">
    <source>
        <dbReference type="ARBA" id="ARBA00001974"/>
    </source>
</evidence>
<dbReference type="PANTHER" id="PTHR19370:SF211">
    <property type="entry name" value="NITRATE REDUCTASE [NADPH]"/>
    <property type="match status" value="1"/>
</dbReference>
<accession>A0A8H5X9J0</accession>
<comment type="similarity">
    <text evidence="3">Belongs to the flavoprotein pyridine nucleotide cytochrome reductase family.</text>
</comment>
<dbReference type="GO" id="GO:0016491">
    <property type="term" value="F:oxidoreductase activity"/>
    <property type="evidence" value="ECO:0007669"/>
    <property type="project" value="UniProtKB-KW"/>
</dbReference>
<evidence type="ECO:0000256" key="5">
    <source>
        <dbReference type="ARBA" id="ARBA00022827"/>
    </source>
</evidence>
<feature type="binding site" evidence="8">
    <location>
        <position position="500"/>
    </location>
    <ligand>
        <name>FAD</name>
        <dbReference type="ChEBI" id="CHEBI:57692"/>
    </ligand>
</feature>
<dbReference type="AlphaFoldDB" id="A0A8H5X9J0"/>
<dbReference type="PRINTS" id="PR00406">
    <property type="entry name" value="CYTB5RDTASE"/>
</dbReference>
<dbReference type="InterPro" id="IPR011990">
    <property type="entry name" value="TPR-like_helical_dom_sf"/>
</dbReference>
<keyword evidence="6" id="KW-0560">Oxidoreductase</keyword>
<keyword evidence="7" id="KW-0472">Membrane</keyword>
<dbReference type="SUPFAM" id="SSF52343">
    <property type="entry name" value="Ferredoxin reductase-like, C-terminal NADP-linked domain"/>
    <property type="match status" value="1"/>
</dbReference>
<dbReference type="Gene3D" id="2.40.30.10">
    <property type="entry name" value="Translation factors"/>
    <property type="match status" value="1"/>
</dbReference>
<evidence type="ECO:0000256" key="8">
    <source>
        <dbReference type="PIRSR" id="PIRSR601834-1"/>
    </source>
</evidence>
<dbReference type="EMBL" id="JAAOAK010000115">
    <property type="protein sequence ID" value="KAF5688666.1"/>
    <property type="molecule type" value="Genomic_DNA"/>
</dbReference>
<organism evidence="10 11">
    <name type="scientific">Fusarium denticulatum</name>
    <dbReference type="NCBI Taxonomy" id="48507"/>
    <lineage>
        <taxon>Eukaryota</taxon>
        <taxon>Fungi</taxon>
        <taxon>Dikarya</taxon>
        <taxon>Ascomycota</taxon>
        <taxon>Pezizomycotina</taxon>
        <taxon>Sordariomycetes</taxon>
        <taxon>Hypocreomycetidae</taxon>
        <taxon>Hypocreales</taxon>
        <taxon>Nectriaceae</taxon>
        <taxon>Fusarium</taxon>
        <taxon>Fusarium fujikuroi species complex</taxon>
    </lineage>
</organism>
<evidence type="ECO:0000313" key="11">
    <source>
        <dbReference type="Proteomes" id="UP000562682"/>
    </source>
</evidence>
<keyword evidence="11" id="KW-1185">Reference proteome</keyword>
<feature type="binding site" evidence="8">
    <location>
        <position position="469"/>
    </location>
    <ligand>
        <name>FAD</name>
        <dbReference type="ChEBI" id="CHEBI:57692"/>
    </ligand>
</feature>
<keyword evidence="5 8" id="KW-0274">FAD</keyword>
<gene>
    <name evidence="10" type="ORF">FDENT_4751</name>
</gene>
<evidence type="ECO:0000313" key="10">
    <source>
        <dbReference type="EMBL" id="KAF5688666.1"/>
    </source>
</evidence>
<dbReference type="InterPro" id="IPR001834">
    <property type="entry name" value="CBR-like"/>
</dbReference>
<dbReference type="InterPro" id="IPR001433">
    <property type="entry name" value="OxRdtase_FAD/NAD-bd"/>
</dbReference>
<evidence type="ECO:0000256" key="7">
    <source>
        <dbReference type="ARBA" id="ARBA00023136"/>
    </source>
</evidence>
<feature type="binding site" evidence="8">
    <location>
        <position position="471"/>
    </location>
    <ligand>
        <name>FAD</name>
        <dbReference type="ChEBI" id="CHEBI:57692"/>
    </ligand>
</feature>
<reference evidence="10 11" key="1">
    <citation type="submission" date="2020-05" db="EMBL/GenBank/DDBJ databases">
        <title>Identification and distribution of gene clusters putatively required for synthesis of sphingolipid metabolism inhibitors in phylogenetically diverse species of the filamentous fungus Fusarium.</title>
        <authorList>
            <person name="Kim H.-S."/>
            <person name="Busman M."/>
            <person name="Brown D.W."/>
            <person name="Divon H."/>
            <person name="Uhlig S."/>
            <person name="Proctor R.H."/>
        </authorList>
    </citation>
    <scope>NUCLEOTIDE SEQUENCE [LARGE SCALE GENOMIC DNA]</scope>
    <source>
        <strain evidence="10 11">NRRL 25311</strain>
    </source>
</reference>
<name>A0A8H5X9J0_9HYPO</name>
<evidence type="ECO:0000256" key="2">
    <source>
        <dbReference type="ARBA" id="ARBA00004370"/>
    </source>
</evidence>
<feature type="binding site" evidence="8">
    <location>
        <position position="501"/>
    </location>
    <ligand>
        <name>FAD</name>
        <dbReference type="ChEBI" id="CHEBI:57692"/>
    </ligand>
</feature>
<dbReference type="SUPFAM" id="SSF48452">
    <property type="entry name" value="TPR-like"/>
    <property type="match status" value="1"/>
</dbReference>
<dbReference type="GO" id="GO:0016020">
    <property type="term" value="C:membrane"/>
    <property type="evidence" value="ECO:0007669"/>
    <property type="project" value="UniProtKB-SubCell"/>
</dbReference>
<dbReference type="GO" id="GO:0005783">
    <property type="term" value="C:endoplasmic reticulum"/>
    <property type="evidence" value="ECO:0007669"/>
    <property type="project" value="TreeGrafter"/>
</dbReference>
<dbReference type="Pfam" id="PF00970">
    <property type="entry name" value="FAD_binding_6"/>
    <property type="match status" value="1"/>
</dbReference>